<evidence type="ECO:0000313" key="3">
    <source>
        <dbReference type="Proteomes" id="UP001202717"/>
    </source>
</evidence>
<reference evidence="2 3" key="1">
    <citation type="submission" date="2023-01" db="EMBL/GenBank/DDBJ databases">
        <title>Psychroserpens ponticola sp. nov., isolated from seawater.</title>
        <authorList>
            <person name="Kristyanto S."/>
            <person name="Jung J."/>
            <person name="Kim J.M."/>
            <person name="Jeon C.O."/>
        </authorList>
    </citation>
    <scope>NUCLEOTIDE SEQUENCE [LARGE SCALE GENOMIC DNA]</scope>
    <source>
        <strain evidence="2 3">MSW6</strain>
    </source>
</reference>
<evidence type="ECO:0000313" key="2">
    <source>
        <dbReference type="EMBL" id="WCO01864.1"/>
    </source>
</evidence>
<gene>
    <name evidence="2" type="ORF">MUN68_017605</name>
</gene>
<dbReference type="Pfam" id="PF13585">
    <property type="entry name" value="CHU_C"/>
    <property type="match status" value="1"/>
</dbReference>
<feature type="transmembrane region" description="Helical" evidence="1">
    <location>
        <begin position="7"/>
        <end position="29"/>
    </location>
</feature>
<sequence length="627" mass="70235">MKKNKLYLNIIIIFCVYFSSECTFAQLSFCQGNSGDSIFVEDFGTGLSDSSLPAGTTTYTYANGGDPNDGLYTVSSNTNYFDWFNIPDHTLSDSDGRMLVVNSSFSAGEFYRTTINGLCENTSYEFSSWIVNLTPLNGGCGAGVIPVNVRFEIWDNTDTNLLASGNTGNIVSTNSPNWQQYALVFQTIPSQTSVILKMINNGSGGCGNDLAIDDIIFKSCGDFISTTDPSSNTFVSFCSTEIPYATILTATPDNSVFSDHFYQWQESSDEINWIDIVGATNDNLTVSGVTTTTYYRAKVAEFATNLSNNDCITFSTIFEVSITQLPNPPTLECWQMATINNETCSWDISGTQPVQPDIECWQATTFNNITCDWDITGTQPIEPTDLECWESTLFNETDCIWEIVGEQPIDYVEEFVRFCQNEEVILYADTNLINATHLWDSGEITEFITVNAPGIFTVVSTDGCSTTEKTIVVEQLDLPIILNVQSDGNEIVVTTTNVDDFVYSLNGINYQSHNVFYDISGGKYTIYVKHIECDEVVTIEFLHFFIPKYFTPNGDDFNDTFDLIGIDCFLSWKVHVFDRYGKLLYSAENREVSWDGMYLNQALPTSDYWYVITIDGQEFRGHFTLKR</sequence>
<dbReference type="Proteomes" id="UP001202717">
    <property type="component" value="Chromosome"/>
</dbReference>
<dbReference type="RefSeq" id="WP_249997042.1">
    <property type="nucleotide sequence ID" value="NZ_CP116221.1"/>
</dbReference>
<keyword evidence="3" id="KW-1185">Reference proteome</keyword>
<keyword evidence="1" id="KW-0812">Transmembrane</keyword>
<keyword evidence="1" id="KW-1133">Transmembrane helix</keyword>
<organism evidence="2 3">
    <name type="scientific">Psychroserpens ponticola</name>
    <dbReference type="NCBI Taxonomy" id="2932268"/>
    <lineage>
        <taxon>Bacteria</taxon>
        <taxon>Pseudomonadati</taxon>
        <taxon>Bacteroidota</taxon>
        <taxon>Flavobacteriia</taxon>
        <taxon>Flavobacteriales</taxon>
        <taxon>Flavobacteriaceae</taxon>
        <taxon>Psychroserpens</taxon>
    </lineage>
</organism>
<accession>A0ABY7RY85</accession>
<keyword evidence="1" id="KW-0472">Membrane</keyword>
<dbReference type="EMBL" id="CP116221">
    <property type="protein sequence ID" value="WCO01864.1"/>
    <property type="molecule type" value="Genomic_DNA"/>
</dbReference>
<evidence type="ECO:0000256" key="1">
    <source>
        <dbReference type="SAM" id="Phobius"/>
    </source>
</evidence>
<name>A0ABY7RY85_9FLAO</name>
<protein>
    <submittedName>
        <fullName evidence="2">T9SS type B sorting domain-containing protein</fullName>
    </submittedName>
</protein>
<dbReference type="NCBIfam" id="TIGR04131">
    <property type="entry name" value="Bac_Flav_CTERM"/>
    <property type="match status" value="1"/>
</dbReference>
<dbReference type="InterPro" id="IPR026341">
    <property type="entry name" value="T9SS_type_B"/>
</dbReference>
<proteinExistence type="predicted"/>